<dbReference type="FunFam" id="3.30.160.60:FF:000036">
    <property type="entry name" value="GLI family zinc finger 3"/>
    <property type="match status" value="1"/>
</dbReference>
<evidence type="ECO:0000256" key="2">
    <source>
        <dbReference type="ARBA" id="ARBA00010831"/>
    </source>
</evidence>
<keyword evidence="7" id="KW-0805">Transcription regulation</keyword>
<feature type="domain" description="C2H2-type" evidence="13">
    <location>
        <begin position="487"/>
        <end position="516"/>
    </location>
</feature>
<keyword evidence="5 11" id="KW-0863">Zinc-finger</keyword>
<accession>A0A6P3J4U2</accession>
<dbReference type="OrthoDB" id="3214149at2759"/>
<dbReference type="SUPFAM" id="SSF57667">
    <property type="entry name" value="beta-beta-alpha zinc fingers"/>
    <property type="match status" value="3"/>
</dbReference>
<evidence type="ECO:0000256" key="1">
    <source>
        <dbReference type="ARBA" id="ARBA00004123"/>
    </source>
</evidence>
<keyword evidence="9" id="KW-0804">Transcription</keyword>
<evidence type="ECO:0000256" key="8">
    <source>
        <dbReference type="ARBA" id="ARBA00023125"/>
    </source>
</evidence>
<dbReference type="InterPro" id="IPR013087">
    <property type="entry name" value="Znf_C2H2_type"/>
</dbReference>
<dbReference type="RefSeq" id="XP_010859569.1">
    <property type="nucleotide sequence ID" value="XM_010861267.1"/>
</dbReference>
<feature type="region of interest" description="Disordered" evidence="12">
    <location>
        <begin position="792"/>
        <end position="814"/>
    </location>
</feature>
<keyword evidence="3" id="KW-0479">Metal-binding</keyword>
<dbReference type="PANTHER" id="PTHR45718:SF6">
    <property type="entry name" value="ZINC FINGER PROTEIN GLI2"/>
    <property type="match status" value="1"/>
</dbReference>
<evidence type="ECO:0000256" key="7">
    <source>
        <dbReference type="ARBA" id="ARBA00023015"/>
    </source>
</evidence>
<dbReference type="GO" id="GO:0000978">
    <property type="term" value="F:RNA polymerase II cis-regulatory region sequence-specific DNA binding"/>
    <property type="evidence" value="ECO:0007669"/>
    <property type="project" value="TreeGrafter"/>
</dbReference>
<feature type="compositionally biased region" description="Low complexity" evidence="12">
    <location>
        <begin position="634"/>
        <end position="650"/>
    </location>
</feature>
<dbReference type="FunFam" id="3.30.160.60:FF:000019">
    <property type="entry name" value="GLI family zinc finger 3"/>
    <property type="match status" value="1"/>
</dbReference>
<feature type="region of interest" description="Disordered" evidence="12">
    <location>
        <begin position="634"/>
        <end position="691"/>
    </location>
</feature>
<feature type="compositionally biased region" description="Basic and acidic residues" evidence="12">
    <location>
        <begin position="573"/>
        <end position="589"/>
    </location>
</feature>
<dbReference type="Gene3D" id="3.30.160.60">
    <property type="entry name" value="Classic Zinc Finger"/>
    <property type="match status" value="5"/>
</dbReference>
<dbReference type="GO" id="GO:0008270">
    <property type="term" value="F:zinc ion binding"/>
    <property type="evidence" value="ECO:0007669"/>
    <property type="project" value="UniProtKB-KW"/>
</dbReference>
<organism evidence="14 15">
    <name type="scientific">Bison bison bison</name>
    <name type="common">North American plains bison</name>
    <dbReference type="NCBI Taxonomy" id="43346"/>
    <lineage>
        <taxon>Eukaryota</taxon>
        <taxon>Metazoa</taxon>
        <taxon>Chordata</taxon>
        <taxon>Craniata</taxon>
        <taxon>Vertebrata</taxon>
        <taxon>Euteleostomi</taxon>
        <taxon>Mammalia</taxon>
        <taxon>Eutheria</taxon>
        <taxon>Laurasiatheria</taxon>
        <taxon>Artiodactyla</taxon>
        <taxon>Ruminantia</taxon>
        <taxon>Pecora</taxon>
        <taxon>Bovidae</taxon>
        <taxon>Bovinae</taxon>
        <taxon>Bison</taxon>
    </lineage>
</organism>
<evidence type="ECO:0000256" key="10">
    <source>
        <dbReference type="ARBA" id="ARBA00023242"/>
    </source>
</evidence>
<dbReference type="InterPro" id="IPR056436">
    <property type="entry name" value="Znf-C2H2_ZIC1-5/GLI1-3-like"/>
</dbReference>
<evidence type="ECO:0000256" key="4">
    <source>
        <dbReference type="ARBA" id="ARBA00022737"/>
    </source>
</evidence>
<feature type="compositionally biased region" description="Polar residues" evidence="12">
    <location>
        <begin position="1207"/>
        <end position="1221"/>
    </location>
</feature>
<dbReference type="PANTHER" id="PTHR45718">
    <property type="entry name" value="TRANSCRIPTIONAL ACTIVATOR CUBITUS INTERRUPTUS"/>
    <property type="match status" value="1"/>
</dbReference>
<evidence type="ECO:0000256" key="11">
    <source>
        <dbReference type="PROSITE-ProRule" id="PRU00042"/>
    </source>
</evidence>
<evidence type="ECO:0000313" key="14">
    <source>
        <dbReference type="Proteomes" id="UP000515208"/>
    </source>
</evidence>
<dbReference type="FunFam" id="3.30.160.60:FF:000048">
    <property type="entry name" value="GLI family zinc finger 3"/>
    <property type="match status" value="1"/>
</dbReference>
<dbReference type="GO" id="GO:0009653">
    <property type="term" value="P:anatomical structure morphogenesis"/>
    <property type="evidence" value="ECO:0007669"/>
    <property type="project" value="UniProtKB-ARBA"/>
</dbReference>
<dbReference type="Proteomes" id="UP000515208">
    <property type="component" value="Unplaced"/>
</dbReference>
<reference evidence="15" key="1">
    <citation type="submission" date="2025-08" db="UniProtKB">
        <authorList>
            <consortium name="RefSeq"/>
        </authorList>
    </citation>
    <scope>IDENTIFICATION</scope>
    <source>
        <tissue evidence="15">Blood</tissue>
    </source>
</reference>
<comment type="subcellular location">
    <subcellularLocation>
        <location evidence="1">Nucleus</location>
    </subcellularLocation>
</comment>
<dbReference type="FunFam" id="3.30.160.60:FF:000068">
    <property type="entry name" value="GLI family zinc finger 3"/>
    <property type="match status" value="1"/>
</dbReference>
<keyword evidence="8" id="KW-0238">DNA-binding</keyword>
<dbReference type="SMART" id="SM00355">
    <property type="entry name" value="ZnF_C2H2"/>
    <property type="match status" value="5"/>
</dbReference>
<dbReference type="PROSITE" id="PS50157">
    <property type="entry name" value="ZINC_FINGER_C2H2_2"/>
    <property type="match status" value="4"/>
</dbReference>
<dbReference type="InterPro" id="IPR036236">
    <property type="entry name" value="Znf_C2H2_sf"/>
</dbReference>
<name>A0A6P3J4U2_BISBB</name>
<evidence type="ECO:0000256" key="9">
    <source>
        <dbReference type="ARBA" id="ARBA00023163"/>
    </source>
</evidence>
<dbReference type="GO" id="GO:0005634">
    <property type="term" value="C:nucleus"/>
    <property type="evidence" value="ECO:0007669"/>
    <property type="project" value="UniProtKB-SubCell"/>
</dbReference>
<keyword evidence="4" id="KW-0677">Repeat</keyword>
<feature type="region of interest" description="Disordered" evidence="12">
    <location>
        <begin position="1188"/>
        <end position="1221"/>
    </location>
</feature>
<keyword evidence="14" id="KW-1185">Reference proteome</keyword>
<evidence type="ECO:0000256" key="5">
    <source>
        <dbReference type="ARBA" id="ARBA00022771"/>
    </source>
</evidence>
<protein>
    <submittedName>
        <fullName evidence="15">Zinc finger protein GLI2</fullName>
    </submittedName>
</protein>
<dbReference type="PROSITE" id="PS00028">
    <property type="entry name" value="ZINC_FINGER_C2H2_1"/>
    <property type="match status" value="4"/>
</dbReference>
<gene>
    <name evidence="15" type="primary">GLI2</name>
</gene>
<dbReference type="FunFam" id="3.30.160.60:FF:000031">
    <property type="entry name" value="GLI family zinc finger 3"/>
    <property type="match status" value="1"/>
</dbReference>
<evidence type="ECO:0000259" key="13">
    <source>
        <dbReference type="PROSITE" id="PS50157"/>
    </source>
</evidence>
<proteinExistence type="inferred from homology"/>
<dbReference type="KEGG" id="bbis:105003820"/>
<feature type="domain" description="C2H2-type" evidence="13">
    <location>
        <begin position="517"/>
        <end position="547"/>
    </location>
</feature>
<evidence type="ECO:0000313" key="15">
    <source>
        <dbReference type="RefSeq" id="XP_010859569.1"/>
    </source>
</evidence>
<evidence type="ECO:0000256" key="12">
    <source>
        <dbReference type="SAM" id="MobiDB-lite"/>
    </source>
</evidence>
<feature type="region of interest" description="Disordered" evidence="12">
    <location>
        <begin position="561"/>
        <end position="615"/>
    </location>
</feature>
<dbReference type="Pfam" id="PF23561">
    <property type="entry name" value="zf-C2H2_15"/>
    <property type="match status" value="1"/>
</dbReference>
<evidence type="ECO:0000256" key="3">
    <source>
        <dbReference type="ARBA" id="ARBA00022723"/>
    </source>
</evidence>
<dbReference type="GO" id="GO:0000981">
    <property type="term" value="F:DNA-binding transcription factor activity, RNA polymerase II-specific"/>
    <property type="evidence" value="ECO:0007669"/>
    <property type="project" value="TreeGrafter"/>
</dbReference>
<dbReference type="Pfam" id="PF00096">
    <property type="entry name" value="zf-C2H2"/>
    <property type="match status" value="3"/>
</dbReference>
<dbReference type="GO" id="GO:0007224">
    <property type="term" value="P:smoothened signaling pathway"/>
    <property type="evidence" value="ECO:0007669"/>
    <property type="project" value="TreeGrafter"/>
</dbReference>
<feature type="region of interest" description="Disordered" evidence="12">
    <location>
        <begin position="719"/>
        <end position="738"/>
    </location>
</feature>
<dbReference type="CTD" id="2736"/>
<dbReference type="GeneID" id="105003820"/>
<feature type="domain" description="C2H2-type" evidence="13">
    <location>
        <begin position="459"/>
        <end position="486"/>
    </location>
</feature>
<keyword evidence="10" id="KW-0539">Nucleus</keyword>
<comment type="similarity">
    <text evidence="2">Belongs to the GLI C2H2-type zinc-finger protein family.</text>
</comment>
<dbReference type="InterPro" id="IPR043359">
    <property type="entry name" value="GLI-like"/>
</dbReference>
<keyword evidence="6" id="KW-0862">Zinc</keyword>
<feature type="region of interest" description="Disordered" evidence="12">
    <location>
        <begin position="343"/>
        <end position="366"/>
    </location>
</feature>
<sequence length="1309" mass="138926">METSASATATDKKEVKGGILEGLTFPDPGRKASALAVATAAAAAAVAAQGVPPHLLPPFHAPFPIDMRHQEGRYHYEPHSVPGVHGPPALSGSPVISDISLIRLSPHPAGPGESPFNAPHPYVSPHMDHYLRAVHGSPTHPAISAARGLSPADVAHEHLKERGLFGLPAAGTNASDYYHQMTLMAGHPAPYGDLLMQTGGAASAPHLHDYLNPVDVSRFSSPRVTPRLSRKRALSISPLSDASLDLQRMIRTSPNSLVAYINNSRSSSAASGSYGHLSAGALSPAFTFPHPINPVAYQQILSQQRGLGSAFGHTPPLIQPSPTFLAQQPVAFTSINATPTQLSSSSNCLSDANQNKQSSESAVSSTVNPIIIHKRSKVKTEADGLRPASPLTLTQEQLADLKEDLERDDCKQEAEVVIYETNCHWEDCTKEYDTQEQLVHHINNEHIHGEKKEFVCRWQACTREQKPFKAQYMLVVHMRRHTGEKPHKCTFEGCSKAYSRLENLKTHLRSHTGEKPYVCEHEGCNKAFSNASDRAKHQNRTHSNEVPYICKIPGCTKRYTDPSSLRKHVKTVHGPDAHVTKKQRNDVHLRAPLLRENGDSEAGAEPGRGSEDNAEASSTICALSCPLQLCQSSPGAQSSCSSEPSPLGSAPNNDSGVEMPGTGPGSLADLTALEDPPPGADTSALAAPSAGGLQLRKHMTAMHRFEQLKKEKLKSLKDSCSWAGPAPHTRTSKLPPLPGSGSVLENFSGGGGGGPAGLLPNPRLSELFPGEVTVLSHLQERTLPPPCGQGRGLRLQSHTSADGSLARSGYSPRPPSISENVVMEALAAGADGTGPEVSLGLPEDDLVLPDDVVQYIKARTSGTLEESTPPVYPPESTCFSENPKLPSPGLHGQRTIAAADSNVGPSAPVLGGCPLGYGAPSSLNKNSMPVQWNEVSSGTMDALASQVKPLHFPQGNLAVVPQKPAFTQCPNMTAAVNPHPGYGQAHPQLSTMGGTLNQFPSSCSNMATKPGHLGLPQQMEVAPDPTMMGNSHRELGMPNSSLAGMPPPHPAQNYSQQSHHLVTTMSQEGYHQGPNLVPSHQPSFMEPQQGTMGAAGSSFGLMQPRPPPEPGPAGRHRGVRAGQQLAYARATGHAVAAMSANQEMTESVPKGTMGSMLSLPPQPPPQDTGGTQDHSMLYYYGQIHMYEQNGGPENQAGCQALRPQPTQPQALPSPGVNQVSSTVDSQLLEAPQIDFDAIMDDSDHSSLLSGALSPSLLHGLSQSSSRLTTPRSSLTLPSIPAGISNMAVGDMSSMLTSLAEESKFLNMMT</sequence>
<feature type="domain" description="C2H2-type" evidence="13">
    <location>
        <begin position="548"/>
        <end position="578"/>
    </location>
</feature>
<evidence type="ECO:0000256" key="6">
    <source>
        <dbReference type="ARBA" id="ARBA00022833"/>
    </source>
</evidence>